<accession>A0A2Z6RZR2</accession>
<feature type="compositionally biased region" description="Polar residues" evidence="1">
    <location>
        <begin position="256"/>
        <end position="272"/>
    </location>
</feature>
<evidence type="ECO:0000256" key="1">
    <source>
        <dbReference type="SAM" id="MobiDB-lite"/>
    </source>
</evidence>
<feature type="region of interest" description="Disordered" evidence="1">
    <location>
        <begin position="14"/>
        <end position="86"/>
    </location>
</feature>
<feature type="region of interest" description="Disordered" evidence="1">
    <location>
        <begin position="256"/>
        <end position="279"/>
    </location>
</feature>
<proteinExistence type="predicted"/>
<sequence length="289" mass="32338">MSYEEYDNDFIYEAYSDSSPSSSDVEEASSSIPVGVNTTLPDGSVVYKNPNFYKLQKKTDKKKKQKNKKKKNKNKQSVSPPQPAVPAIETTDAQIASWCIQYEQHVLALLDENFQHITSGTAQEQGKRLIKTFGPAAEPVRYKDISRKTNILNTLVSLIIHSGLRIFEAFLHQPDFFQKISSNLEEKVGGPVANGISRDIQNLVNSDDSHLVTQPILPKLEISQPTTSSKSPIMPEQRPFTADMELIDVNMENANDDTTIPPQPSGSSNTMAKPNKKKRLQINRLIKYS</sequence>
<dbReference type="AlphaFoldDB" id="A0A2Z6RZR2"/>
<dbReference type="Proteomes" id="UP000247702">
    <property type="component" value="Unassembled WGS sequence"/>
</dbReference>
<organism evidence="2 3">
    <name type="scientific">Rhizophagus clarus</name>
    <dbReference type="NCBI Taxonomy" id="94130"/>
    <lineage>
        <taxon>Eukaryota</taxon>
        <taxon>Fungi</taxon>
        <taxon>Fungi incertae sedis</taxon>
        <taxon>Mucoromycota</taxon>
        <taxon>Glomeromycotina</taxon>
        <taxon>Glomeromycetes</taxon>
        <taxon>Glomerales</taxon>
        <taxon>Glomeraceae</taxon>
        <taxon>Rhizophagus</taxon>
    </lineage>
</organism>
<name>A0A2Z6RZR2_9GLOM</name>
<comment type="caution">
    <text evidence="2">The sequence shown here is derived from an EMBL/GenBank/DDBJ whole genome shotgun (WGS) entry which is preliminary data.</text>
</comment>
<feature type="compositionally biased region" description="Low complexity" evidence="1">
    <location>
        <begin position="14"/>
        <end position="33"/>
    </location>
</feature>
<keyword evidence="3" id="KW-1185">Reference proteome</keyword>
<evidence type="ECO:0000313" key="2">
    <source>
        <dbReference type="EMBL" id="GBB97318.1"/>
    </source>
</evidence>
<feature type="compositionally biased region" description="Basic residues" evidence="1">
    <location>
        <begin position="55"/>
        <end position="74"/>
    </location>
</feature>
<evidence type="ECO:0000313" key="3">
    <source>
        <dbReference type="Proteomes" id="UP000247702"/>
    </source>
</evidence>
<gene>
    <name evidence="2" type="ORF">RclHR1_29650002</name>
</gene>
<dbReference type="EMBL" id="BEXD01002185">
    <property type="protein sequence ID" value="GBB97318.1"/>
    <property type="molecule type" value="Genomic_DNA"/>
</dbReference>
<reference evidence="2 3" key="1">
    <citation type="submission" date="2017-11" db="EMBL/GenBank/DDBJ databases">
        <title>The genome of Rhizophagus clarus HR1 reveals common genetic basis of auxotrophy among arbuscular mycorrhizal fungi.</title>
        <authorList>
            <person name="Kobayashi Y."/>
        </authorList>
    </citation>
    <scope>NUCLEOTIDE SEQUENCE [LARGE SCALE GENOMIC DNA]</scope>
    <source>
        <strain evidence="2 3">HR1</strain>
    </source>
</reference>
<protein>
    <submittedName>
        <fullName evidence="2">Uncharacterized protein</fullName>
    </submittedName>
</protein>